<evidence type="ECO:0000256" key="1">
    <source>
        <dbReference type="ARBA" id="ARBA00004304"/>
    </source>
</evidence>
<dbReference type="GeneID" id="3085729"/>
<keyword evidence="8 12" id="KW-0406">Ion transport</keyword>
<proteinExistence type="inferred from homology"/>
<comment type="similarity">
    <text evidence="2 12">Belongs to the ATPase protein 8 family.</text>
</comment>
<dbReference type="GO" id="GO:0045259">
    <property type="term" value="C:proton-transporting ATP synthase complex"/>
    <property type="evidence" value="ECO:0007669"/>
    <property type="project" value="UniProtKB-KW"/>
</dbReference>
<keyword evidence="3 12" id="KW-0813">Transport</keyword>
<keyword evidence="9 12" id="KW-0496">Mitochondrion</keyword>
<dbReference type="GO" id="GO:0015986">
    <property type="term" value="P:proton motive force-driven ATP synthesis"/>
    <property type="evidence" value="ECO:0007669"/>
    <property type="project" value="InterPro"/>
</dbReference>
<reference evidence="14" key="1">
    <citation type="journal article" date="2004" name="Proc. Natl. Acad. Sci. U.S.A.">
        <title>Morphological homoplasy, life history evolution, and historical biogeography of plethodontid salamanders inferred from complete mitochondrial genomes.</title>
        <authorList>
            <person name="Mueller R.L."/>
            <person name="Macey J.R."/>
            <person name="Jaekel M."/>
            <person name="Wake D.B."/>
            <person name="Boore J.L."/>
        </authorList>
    </citation>
    <scope>NUCLEOTIDE SEQUENCE</scope>
</reference>
<keyword evidence="11" id="KW-0066">ATP synthesis</keyword>
<evidence type="ECO:0000256" key="6">
    <source>
        <dbReference type="ARBA" id="ARBA00022781"/>
    </source>
</evidence>
<dbReference type="AlphaFoldDB" id="Q644N9"/>
<organism evidence="14">
    <name type="scientific">Desmognathus wrighti</name>
    <name type="common">pygmy salamander</name>
    <dbReference type="NCBI Taxonomy" id="52108"/>
    <lineage>
        <taxon>Eukaryota</taxon>
        <taxon>Metazoa</taxon>
        <taxon>Chordata</taxon>
        <taxon>Craniata</taxon>
        <taxon>Vertebrata</taxon>
        <taxon>Euteleostomi</taxon>
        <taxon>Amphibia</taxon>
        <taxon>Batrachia</taxon>
        <taxon>Caudata</taxon>
        <taxon>Salamandroidea</taxon>
        <taxon>Plethodontidae</taxon>
        <taxon>Plethodontinae</taxon>
        <taxon>Desmognathus</taxon>
    </lineage>
</organism>
<dbReference type="Pfam" id="PF00895">
    <property type="entry name" value="ATP-synt_8"/>
    <property type="match status" value="1"/>
</dbReference>
<geneLocation type="mitochondrion" evidence="14"/>
<dbReference type="RefSeq" id="YP_097158.1">
    <property type="nucleotide sequence ID" value="NC_006337.1"/>
</dbReference>
<dbReference type="GO" id="GO:0015078">
    <property type="term" value="F:proton transmembrane transporter activity"/>
    <property type="evidence" value="ECO:0007669"/>
    <property type="project" value="InterPro"/>
</dbReference>
<dbReference type="PANTHER" id="PTHR39937">
    <property type="entry name" value="ATP SYNTHASE PROTEIN 8"/>
    <property type="match status" value="1"/>
</dbReference>
<comment type="subcellular location">
    <subcellularLocation>
        <location evidence="1 12">Mitochondrion membrane</location>
        <topology evidence="1 12">Single-pass membrane protein</topology>
    </subcellularLocation>
</comment>
<accession>Q644N9</accession>
<gene>
    <name evidence="14" type="primary">atp8</name>
</gene>
<evidence type="ECO:0000256" key="8">
    <source>
        <dbReference type="ARBA" id="ARBA00023065"/>
    </source>
</evidence>
<dbReference type="InterPro" id="IPR050635">
    <property type="entry name" value="ATPase_protein_8"/>
</dbReference>
<name>Q644N9_9SALA</name>
<dbReference type="EMBL" id="AY728225">
    <property type="protein sequence ID" value="AAU20595.1"/>
    <property type="molecule type" value="Genomic_DNA"/>
</dbReference>
<evidence type="ECO:0000256" key="9">
    <source>
        <dbReference type="ARBA" id="ARBA00023128"/>
    </source>
</evidence>
<evidence type="ECO:0000256" key="13">
    <source>
        <dbReference type="SAM" id="Phobius"/>
    </source>
</evidence>
<feature type="transmembrane region" description="Helical" evidence="13">
    <location>
        <begin position="6"/>
        <end position="26"/>
    </location>
</feature>
<dbReference type="PANTHER" id="PTHR39937:SF1">
    <property type="entry name" value="ATP SYNTHASE PROTEIN 8"/>
    <property type="match status" value="1"/>
</dbReference>
<keyword evidence="10 13" id="KW-0472">Membrane</keyword>
<evidence type="ECO:0000256" key="11">
    <source>
        <dbReference type="ARBA" id="ARBA00023310"/>
    </source>
</evidence>
<evidence type="ECO:0000256" key="7">
    <source>
        <dbReference type="ARBA" id="ARBA00022989"/>
    </source>
</evidence>
<evidence type="ECO:0000256" key="12">
    <source>
        <dbReference type="RuleBase" id="RU003661"/>
    </source>
</evidence>
<evidence type="ECO:0000256" key="2">
    <source>
        <dbReference type="ARBA" id="ARBA00008892"/>
    </source>
</evidence>
<keyword evidence="5 12" id="KW-0812">Transmembrane</keyword>
<dbReference type="InterPro" id="IPR001421">
    <property type="entry name" value="ATP8_metazoa"/>
</dbReference>
<evidence type="ECO:0000256" key="5">
    <source>
        <dbReference type="ARBA" id="ARBA00022692"/>
    </source>
</evidence>
<sequence>MPQLNPNPWFIIFTMAWLIYLVFLMYKIGNLKVFNKPMMQTVTKNNKSWNWPWI</sequence>
<dbReference type="CTD" id="4509"/>
<evidence type="ECO:0000256" key="10">
    <source>
        <dbReference type="ARBA" id="ARBA00023136"/>
    </source>
</evidence>
<evidence type="ECO:0000256" key="3">
    <source>
        <dbReference type="ARBA" id="ARBA00022448"/>
    </source>
</evidence>
<evidence type="ECO:0000313" key="14">
    <source>
        <dbReference type="EMBL" id="AAU20595.1"/>
    </source>
</evidence>
<keyword evidence="7 13" id="KW-1133">Transmembrane helix</keyword>
<dbReference type="GO" id="GO:0031966">
    <property type="term" value="C:mitochondrial membrane"/>
    <property type="evidence" value="ECO:0007669"/>
    <property type="project" value="UniProtKB-SubCell"/>
</dbReference>
<keyword evidence="6 12" id="KW-0375">Hydrogen ion transport</keyword>
<protein>
    <recommendedName>
        <fullName evidence="12">ATP synthase complex subunit 8</fullName>
    </recommendedName>
</protein>
<evidence type="ECO:0000256" key="4">
    <source>
        <dbReference type="ARBA" id="ARBA00022547"/>
    </source>
</evidence>
<keyword evidence="4 12" id="KW-0138">CF(0)</keyword>